<comment type="catalytic activity">
    <reaction evidence="4">
        <text>a 2'-deoxyribonucleoside 5'-triphosphate + H2O = a 2'-deoxyribonucleoside 5'-phosphate + diphosphate + H(+)</text>
        <dbReference type="Rhea" id="RHEA:44644"/>
        <dbReference type="ChEBI" id="CHEBI:15377"/>
        <dbReference type="ChEBI" id="CHEBI:15378"/>
        <dbReference type="ChEBI" id="CHEBI:33019"/>
        <dbReference type="ChEBI" id="CHEBI:61560"/>
        <dbReference type="ChEBI" id="CHEBI:65317"/>
        <dbReference type="EC" id="3.6.1.9"/>
    </reaction>
</comment>
<protein>
    <recommendedName>
        <fullName evidence="4">Nucleoside triphosphate pyrophosphatase</fullName>
        <ecNumber evidence="4">3.6.1.9</ecNumber>
    </recommendedName>
    <alternativeName>
        <fullName evidence="4">Nucleotide pyrophosphatase</fullName>
        <shortName evidence="4">Nucleotide PPase</shortName>
    </alternativeName>
</protein>
<evidence type="ECO:0000256" key="4">
    <source>
        <dbReference type="HAMAP-Rule" id="MF_00528"/>
    </source>
</evidence>
<evidence type="ECO:0000313" key="5">
    <source>
        <dbReference type="EMBL" id="AJY47936.1"/>
    </source>
</evidence>
<dbReference type="PANTHER" id="PTHR43213">
    <property type="entry name" value="BIFUNCTIONAL DTTP/UTP PYROPHOSPHATASE/METHYLTRANSFERASE PROTEIN-RELATED"/>
    <property type="match status" value="1"/>
</dbReference>
<gene>
    <name evidence="5" type="ORF">TM49_04950</name>
</gene>
<organism evidence="5 6">
    <name type="scientific">Martelella endophytica</name>
    <dbReference type="NCBI Taxonomy" id="1486262"/>
    <lineage>
        <taxon>Bacteria</taxon>
        <taxon>Pseudomonadati</taxon>
        <taxon>Pseudomonadota</taxon>
        <taxon>Alphaproteobacteria</taxon>
        <taxon>Hyphomicrobiales</taxon>
        <taxon>Aurantimonadaceae</taxon>
        <taxon>Martelella</taxon>
    </lineage>
</organism>
<dbReference type="RefSeq" id="WP_045684785.1">
    <property type="nucleotide sequence ID" value="NZ_CP010803.1"/>
</dbReference>
<dbReference type="Gene3D" id="3.90.950.10">
    <property type="match status" value="1"/>
</dbReference>
<dbReference type="GO" id="GO:0009117">
    <property type="term" value="P:nucleotide metabolic process"/>
    <property type="evidence" value="ECO:0007669"/>
    <property type="project" value="UniProtKB-KW"/>
</dbReference>
<accession>A0A0D5LVA4</accession>
<dbReference type="HOGENOM" id="CLU_040416_1_1_5"/>
<feature type="active site" description="Proton acceptor" evidence="4">
    <location>
        <position position="79"/>
    </location>
</feature>
<reference evidence="5 6" key="1">
    <citation type="journal article" date="2015" name="Genome Announc.">
        <title>Complete genome sequence of Martelella endophytica YC6887, which has antifungal activity associated with a halophyte.</title>
        <authorList>
            <person name="Khan A."/>
            <person name="Khan H."/>
            <person name="Chung E.J."/>
            <person name="Hossain M.T."/>
            <person name="Chung Y.R."/>
        </authorList>
    </citation>
    <scope>NUCLEOTIDE SEQUENCE [LARGE SCALE GENOMIC DNA]</scope>
    <source>
        <strain evidence="5">YC6887</strain>
    </source>
</reference>
<keyword evidence="6" id="KW-1185">Reference proteome</keyword>
<dbReference type="InterPro" id="IPR029001">
    <property type="entry name" value="ITPase-like_fam"/>
</dbReference>
<dbReference type="GO" id="GO:0047429">
    <property type="term" value="F:nucleoside triphosphate diphosphatase activity"/>
    <property type="evidence" value="ECO:0007669"/>
    <property type="project" value="UniProtKB-EC"/>
</dbReference>
<dbReference type="Pfam" id="PF02545">
    <property type="entry name" value="Maf"/>
    <property type="match status" value="1"/>
</dbReference>
<name>A0A0D5LVA4_MAREN</name>
<evidence type="ECO:0000256" key="3">
    <source>
        <dbReference type="ARBA" id="ARBA00023080"/>
    </source>
</evidence>
<comment type="subcellular location">
    <subcellularLocation>
        <location evidence="4">Cytoplasm</location>
    </subcellularLocation>
</comment>
<dbReference type="Proteomes" id="UP000032611">
    <property type="component" value="Chromosome"/>
</dbReference>
<evidence type="ECO:0000313" key="6">
    <source>
        <dbReference type="Proteomes" id="UP000032611"/>
    </source>
</evidence>
<keyword evidence="4" id="KW-0963">Cytoplasm</keyword>
<dbReference type="STRING" id="1486262.TM49_04950"/>
<evidence type="ECO:0000256" key="1">
    <source>
        <dbReference type="ARBA" id="ARBA00001968"/>
    </source>
</evidence>
<dbReference type="EMBL" id="CP010803">
    <property type="protein sequence ID" value="AJY47936.1"/>
    <property type="molecule type" value="Genomic_DNA"/>
</dbReference>
<dbReference type="KEGG" id="mey:TM49_04950"/>
<comment type="catalytic activity">
    <reaction evidence="4">
        <text>a ribonucleoside 5'-triphosphate + H2O = a ribonucleoside 5'-phosphate + diphosphate + H(+)</text>
        <dbReference type="Rhea" id="RHEA:23996"/>
        <dbReference type="ChEBI" id="CHEBI:15377"/>
        <dbReference type="ChEBI" id="CHEBI:15378"/>
        <dbReference type="ChEBI" id="CHEBI:33019"/>
        <dbReference type="ChEBI" id="CHEBI:58043"/>
        <dbReference type="ChEBI" id="CHEBI:61557"/>
        <dbReference type="EC" id="3.6.1.9"/>
    </reaction>
</comment>
<dbReference type="CDD" id="cd00555">
    <property type="entry name" value="Maf"/>
    <property type="match status" value="1"/>
</dbReference>
<dbReference type="GO" id="GO:0005737">
    <property type="term" value="C:cytoplasm"/>
    <property type="evidence" value="ECO:0007669"/>
    <property type="project" value="UniProtKB-SubCell"/>
</dbReference>
<sequence length="202" mass="21704">MQKTAAKLILASTSPSRQALMKNAGLAFAAMRPEVDERAVEAPYLKIGATPAFLASLLAREKALAISRKAPDAFVIGGDQVMAFAGKPWSKPESREEAKAHLRRLSSRTHELISAVSIARNGDVLYAGSETATLHMRPLNDAFIDAYLADIPDAVLFSSGTYQLEGAGVRLFSKIEGDFFTILGLPMLMLLGALRELGAIDD</sequence>
<dbReference type="InterPro" id="IPR003697">
    <property type="entry name" value="Maf-like"/>
</dbReference>
<dbReference type="EC" id="3.6.1.9" evidence="4"/>
<keyword evidence="3 4" id="KW-0546">Nucleotide metabolism</keyword>
<dbReference type="HAMAP" id="MF_00528">
    <property type="entry name" value="Maf"/>
    <property type="match status" value="1"/>
</dbReference>
<comment type="caution">
    <text evidence="4">Lacks conserved residue(s) required for the propagation of feature annotation.</text>
</comment>
<proteinExistence type="inferred from homology"/>
<comment type="function">
    <text evidence="4">Nucleoside triphosphate pyrophosphatase. May have a dual role in cell division arrest and in preventing the incorporation of modified nucleotides into cellular nucleic acids.</text>
</comment>
<dbReference type="OrthoDB" id="9813962at2"/>
<dbReference type="PATRIC" id="fig|1486262.3.peg.1011"/>
<dbReference type="PIRSF" id="PIRSF006305">
    <property type="entry name" value="Maf"/>
    <property type="match status" value="1"/>
</dbReference>
<evidence type="ECO:0000256" key="2">
    <source>
        <dbReference type="ARBA" id="ARBA00022801"/>
    </source>
</evidence>
<dbReference type="PANTHER" id="PTHR43213:SF5">
    <property type="entry name" value="BIFUNCTIONAL DTTP_UTP PYROPHOSPHATASE_METHYLTRANSFERASE PROTEIN-RELATED"/>
    <property type="match status" value="1"/>
</dbReference>
<comment type="cofactor">
    <cofactor evidence="1 4">
        <name>a divalent metal cation</name>
        <dbReference type="ChEBI" id="CHEBI:60240"/>
    </cofactor>
</comment>
<keyword evidence="2 4" id="KW-0378">Hydrolase</keyword>
<comment type="similarity">
    <text evidence="4">Belongs to the Maf family.</text>
</comment>
<dbReference type="SUPFAM" id="SSF52972">
    <property type="entry name" value="ITPase-like"/>
    <property type="match status" value="1"/>
</dbReference>
<dbReference type="AlphaFoldDB" id="A0A0D5LVA4"/>